<organism evidence="2 3">
    <name type="scientific">Cenarchaeum symbiosum (strain A)</name>
    <dbReference type="NCBI Taxonomy" id="414004"/>
    <lineage>
        <taxon>Archaea</taxon>
        <taxon>Nitrososphaerota</taxon>
        <taxon>Candidatus Cenarchaeales</taxon>
        <taxon>Candidatus Cenarchaeaceae</taxon>
        <taxon>Candidatus Cenarchaeum</taxon>
    </lineage>
</organism>
<feature type="domain" description="Methyltransferase type 11" evidence="1">
    <location>
        <begin position="64"/>
        <end position="154"/>
    </location>
</feature>
<dbReference type="SUPFAM" id="SSF53335">
    <property type="entry name" value="S-adenosyl-L-methionine-dependent methyltransferases"/>
    <property type="match status" value="1"/>
</dbReference>
<dbReference type="AlphaFoldDB" id="A0RW48"/>
<sequence length="270" mass="28592">MLRRSEADVAGMYGYLSDMMRAASGGDMLNFGLWDGEEAPLGAQESLCRRLGRAARLGPGLRVVDAGSGYGAAAALWESEHGPLDISCLNITRGHLLGAPAAAGSRIGASATRMPLRAGSADRVIACESAQHFRPIEAFVGESHRVLSDGGILALAIPVAAGGPLMRAKLGILSLTWASEHYTKERVLGALEGFTVLECTEVGPSVYVPLADYYEANRKEIARRILPRYPRHIERVLAASMKKMKSAALAGDIGYMIVSCAKAGPARKGN</sequence>
<dbReference type="GO" id="GO:0032259">
    <property type="term" value="P:methylation"/>
    <property type="evidence" value="ECO:0007669"/>
    <property type="project" value="UniProtKB-KW"/>
</dbReference>
<dbReference type="GO" id="GO:0008757">
    <property type="term" value="F:S-adenosylmethionine-dependent methyltransferase activity"/>
    <property type="evidence" value="ECO:0007669"/>
    <property type="project" value="InterPro"/>
</dbReference>
<dbReference type="HOGENOM" id="CLU_1028971_0_0_2"/>
<evidence type="ECO:0000313" key="3">
    <source>
        <dbReference type="Proteomes" id="UP000000758"/>
    </source>
</evidence>
<dbReference type="KEGG" id="csy:CENSYa_0933"/>
<dbReference type="InterPro" id="IPR029063">
    <property type="entry name" value="SAM-dependent_MTases_sf"/>
</dbReference>
<dbReference type="InterPro" id="IPR013216">
    <property type="entry name" value="Methyltransf_11"/>
</dbReference>
<evidence type="ECO:0000313" key="2">
    <source>
        <dbReference type="EMBL" id="ABK77565.1"/>
    </source>
</evidence>
<dbReference type="Proteomes" id="UP000000758">
    <property type="component" value="Chromosome"/>
</dbReference>
<proteinExistence type="predicted"/>
<accession>A0RW48</accession>
<keyword evidence="3" id="KW-1185">Reference proteome</keyword>
<dbReference type="STRING" id="414004.CENSYa_0933"/>
<dbReference type="EMBL" id="DP000238">
    <property type="protein sequence ID" value="ABK77565.1"/>
    <property type="molecule type" value="Genomic_DNA"/>
</dbReference>
<keyword evidence="2" id="KW-0808">Transferase</keyword>
<reference evidence="2 3" key="1">
    <citation type="journal article" date="2006" name="Proc. Natl. Acad. Sci. U.S.A.">
        <title>Genomic analysis of the uncultivated marine crenarchaeote Cenarchaeum symbiosum.</title>
        <authorList>
            <person name="Hallam S.J."/>
            <person name="Konstantinidis K.T."/>
            <person name="Putnam N."/>
            <person name="Schleper C."/>
            <person name="Watanabe Y."/>
            <person name="Sugahara J."/>
            <person name="Preston C."/>
            <person name="de la Torre J."/>
            <person name="Richardson P.M."/>
            <person name="DeLong E.F."/>
        </authorList>
    </citation>
    <scope>NUCLEOTIDE SEQUENCE [LARGE SCALE GENOMIC DNA]</scope>
    <source>
        <strain evidence="3">A</strain>
    </source>
</reference>
<name>A0RW48_CENSY</name>
<keyword evidence="2" id="KW-0489">Methyltransferase</keyword>
<dbReference type="EnsemblBacteria" id="ABK77565">
    <property type="protein sequence ID" value="ABK77565"/>
    <property type="gene ID" value="CENSYa_0933"/>
</dbReference>
<dbReference type="Pfam" id="PF08241">
    <property type="entry name" value="Methyltransf_11"/>
    <property type="match status" value="1"/>
</dbReference>
<evidence type="ECO:0000259" key="1">
    <source>
        <dbReference type="Pfam" id="PF08241"/>
    </source>
</evidence>
<dbReference type="Gene3D" id="3.40.50.150">
    <property type="entry name" value="Vaccinia Virus protein VP39"/>
    <property type="match status" value="1"/>
</dbReference>
<protein>
    <submittedName>
        <fullName evidence="2">SAM dependent methyltransferase</fullName>
    </submittedName>
</protein>
<gene>
    <name evidence="2" type="ordered locus">CENSYa_0933</name>
</gene>